<keyword evidence="2" id="KW-1185">Reference proteome</keyword>
<sequence length="270" mass="31051">MNRFHLARGDRVQTMILYVKRGYDGNEATCWFNTVVDEVKPVTEKVHIKDSASCGRLFRVNFRVKKTENEKGICGKLHSSVTRNLMYYKATTRKAVSEAAYSGTVIFQVTCNSSFDNLVTVSVRLGDIYSNDAASYDKLNLDQLNVDHAVQQNIIRTKPYEKHSIRFSASTNKLGRHIWRLYFSNTTVTRGTGSSDLSRRWPFLMDTTFHRVRQLDGKLFVASSTDIFITFLAAFDQLSIHSPSYLRPINPSNRIARNWRDKLTCKLRRC</sequence>
<evidence type="ECO:0000313" key="1">
    <source>
        <dbReference type="EMBL" id="GAA52938.1"/>
    </source>
</evidence>
<dbReference type="AlphaFoldDB" id="G7YJ05"/>
<name>G7YJ05_CLOSI</name>
<dbReference type="Proteomes" id="UP000008909">
    <property type="component" value="Unassembled WGS sequence"/>
</dbReference>
<protein>
    <submittedName>
        <fullName evidence="1">Uncharacterized protein</fullName>
    </submittedName>
</protein>
<dbReference type="EMBL" id="DF143382">
    <property type="protein sequence ID" value="GAA52938.1"/>
    <property type="molecule type" value="Genomic_DNA"/>
</dbReference>
<proteinExistence type="predicted"/>
<evidence type="ECO:0000313" key="2">
    <source>
        <dbReference type="Proteomes" id="UP000008909"/>
    </source>
</evidence>
<reference evidence="1" key="1">
    <citation type="journal article" date="2011" name="Genome Biol.">
        <title>The draft genome of the carcinogenic human liver fluke Clonorchis sinensis.</title>
        <authorList>
            <person name="Wang X."/>
            <person name="Chen W."/>
            <person name="Huang Y."/>
            <person name="Sun J."/>
            <person name="Men J."/>
            <person name="Liu H."/>
            <person name="Luo F."/>
            <person name="Guo L."/>
            <person name="Lv X."/>
            <person name="Deng C."/>
            <person name="Zhou C."/>
            <person name="Fan Y."/>
            <person name="Li X."/>
            <person name="Huang L."/>
            <person name="Hu Y."/>
            <person name="Liang C."/>
            <person name="Hu X."/>
            <person name="Xu J."/>
            <person name="Yu X."/>
        </authorList>
    </citation>
    <scope>NUCLEOTIDE SEQUENCE [LARGE SCALE GENOMIC DNA]</scope>
    <source>
        <strain evidence="1">Henan</strain>
    </source>
</reference>
<organism evidence="1 2">
    <name type="scientific">Clonorchis sinensis</name>
    <name type="common">Chinese liver fluke</name>
    <dbReference type="NCBI Taxonomy" id="79923"/>
    <lineage>
        <taxon>Eukaryota</taxon>
        <taxon>Metazoa</taxon>
        <taxon>Spiralia</taxon>
        <taxon>Lophotrochozoa</taxon>
        <taxon>Platyhelminthes</taxon>
        <taxon>Trematoda</taxon>
        <taxon>Digenea</taxon>
        <taxon>Opisthorchiida</taxon>
        <taxon>Opisthorchiata</taxon>
        <taxon>Opisthorchiidae</taxon>
        <taxon>Clonorchis</taxon>
    </lineage>
</organism>
<gene>
    <name evidence="1" type="ORF">CLF_109155</name>
</gene>
<accession>G7YJ05</accession>
<reference key="2">
    <citation type="submission" date="2011-10" db="EMBL/GenBank/DDBJ databases">
        <title>The genome and transcriptome sequence of Clonorchis sinensis provide insights into the carcinogenic liver fluke.</title>
        <authorList>
            <person name="Wang X."/>
            <person name="Huang Y."/>
            <person name="Chen W."/>
            <person name="Liu H."/>
            <person name="Guo L."/>
            <person name="Chen Y."/>
            <person name="Luo F."/>
            <person name="Zhou W."/>
            <person name="Sun J."/>
            <person name="Mao Q."/>
            <person name="Liang P."/>
            <person name="Zhou C."/>
            <person name="Tian Y."/>
            <person name="Men J."/>
            <person name="Lv X."/>
            <person name="Huang L."/>
            <person name="Zhou J."/>
            <person name="Hu Y."/>
            <person name="Li R."/>
            <person name="Zhang F."/>
            <person name="Lei H."/>
            <person name="Li X."/>
            <person name="Hu X."/>
            <person name="Liang C."/>
            <person name="Xu J."/>
            <person name="Wu Z."/>
            <person name="Yu X."/>
        </authorList>
    </citation>
    <scope>NUCLEOTIDE SEQUENCE</scope>
    <source>
        <strain>Henan</strain>
    </source>
</reference>